<proteinExistence type="predicted"/>
<dbReference type="OrthoDB" id="9804019at2"/>
<dbReference type="GO" id="GO:0003677">
    <property type="term" value="F:DNA binding"/>
    <property type="evidence" value="ECO:0007669"/>
    <property type="project" value="UniProtKB-KW"/>
</dbReference>
<feature type="domain" description="Sigma-54 factor interaction" evidence="9">
    <location>
        <begin position="135"/>
        <end position="364"/>
    </location>
</feature>
<evidence type="ECO:0000256" key="8">
    <source>
        <dbReference type="PROSITE-ProRule" id="PRU00169"/>
    </source>
</evidence>
<dbReference type="RefSeq" id="WP_097096410.1">
    <property type="nucleotide sequence ID" value="NZ_OCMY01000001.1"/>
</dbReference>
<evidence type="ECO:0000259" key="9">
    <source>
        <dbReference type="PROSITE" id="PS50045"/>
    </source>
</evidence>
<evidence type="ECO:0000256" key="3">
    <source>
        <dbReference type="ARBA" id="ARBA00022840"/>
    </source>
</evidence>
<dbReference type="GO" id="GO:0006355">
    <property type="term" value="P:regulation of DNA-templated transcription"/>
    <property type="evidence" value="ECO:0007669"/>
    <property type="project" value="InterPro"/>
</dbReference>
<dbReference type="InterPro" id="IPR003593">
    <property type="entry name" value="AAA+_ATPase"/>
</dbReference>
<keyword evidence="5" id="KW-0805">Transcription regulation</keyword>
<dbReference type="InterPro" id="IPR058031">
    <property type="entry name" value="AAA_lid_NorR"/>
</dbReference>
<dbReference type="PROSITE" id="PS50045">
    <property type="entry name" value="SIGMA54_INTERACT_4"/>
    <property type="match status" value="1"/>
</dbReference>
<dbReference type="Pfam" id="PF00158">
    <property type="entry name" value="Sigma54_activat"/>
    <property type="match status" value="1"/>
</dbReference>
<dbReference type="GO" id="GO:0000160">
    <property type="term" value="P:phosphorelay signal transduction system"/>
    <property type="evidence" value="ECO:0007669"/>
    <property type="project" value="UniProtKB-KW"/>
</dbReference>
<dbReference type="SUPFAM" id="SSF52172">
    <property type="entry name" value="CheY-like"/>
    <property type="match status" value="1"/>
</dbReference>
<dbReference type="PANTHER" id="PTHR32071:SF116">
    <property type="entry name" value="TRANSCRIPTIONAL REGULATORY PROTEIN GLRR"/>
    <property type="match status" value="1"/>
</dbReference>
<dbReference type="FunFam" id="3.40.50.2300:FF:000018">
    <property type="entry name" value="DNA-binding transcriptional regulator NtrC"/>
    <property type="match status" value="1"/>
</dbReference>
<evidence type="ECO:0000313" key="11">
    <source>
        <dbReference type="EMBL" id="SOD38505.1"/>
    </source>
</evidence>
<evidence type="ECO:0000256" key="6">
    <source>
        <dbReference type="ARBA" id="ARBA00023125"/>
    </source>
</evidence>
<dbReference type="SUPFAM" id="SSF46689">
    <property type="entry name" value="Homeodomain-like"/>
    <property type="match status" value="1"/>
</dbReference>
<evidence type="ECO:0000259" key="10">
    <source>
        <dbReference type="PROSITE" id="PS50110"/>
    </source>
</evidence>
<dbReference type="InterPro" id="IPR009057">
    <property type="entry name" value="Homeodomain-like_sf"/>
</dbReference>
<keyword evidence="3" id="KW-0067">ATP-binding</keyword>
<feature type="modified residue" description="4-aspartylphosphate" evidence="8">
    <location>
        <position position="55"/>
    </location>
</feature>
<dbReference type="FunFam" id="3.40.50.300:FF:000006">
    <property type="entry name" value="DNA-binding transcriptional regulator NtrC"/>
    <property type="match status" value="1"/>
</dbReference>
<name>A0A286BWH7_9GAMM</name>
<dbReference type="PROSITE" id="PS50110">
    <property type="entry name" value="RESPONSE_REGULATORY"/>
    <property type="match status" value="1"/>
</dbReference>
<dbReference type="CDD" id="cd00009">
    <property type="entry name" value="AAA"/>
    <property type="match status" value="1"/>
</dbReference>
<accession>A0A286BWH7</accession>
<dbReference type="InterPro" id="IPR025944">
    <property type="entry name" value="Sigma_54_int_dom_CS"/>
</dbReference>
<gene>
    <name evidence="11" type="ORF">SAMN06273570_2924</name>
</gene>
<keyword evidence="1 8" id="KW-0597">Phosphoprotein</keyword>
<dbReference type="SMART" id="SM00448">
    <property type="entry name" value="REC"/>
    <property type="match status" value="1"/>
</dbReference>
<evidence type="ECO:0000256" key="2">
    <source>
        <dbReference type="ARBA" id="ARBA00022741"/>
    </source>
</evidence>
<dbReference type="GO" id="GO:0005524">
    <property type="term" value="F:ATP binding"/>
    <property type="evidence" value="ECO:0007669"/>
    <property type="project" value="UniProtKB-KW"/>
</dbReference>
<dbReference type="InterPro" id="IPR027417">
    <property type="entry name" value="P-loop_NTPase"/>
</dbReference>
<sequence>MKQAARLLLVDDDPGLLKLLGMRLSSEGYQVATAASGPEALRHLQKEKVDLVISDLRMDEMDGLALFGEVQKRHAGLPVIILTAHGSIPEAVSATQQGVFSFLTKPVDRDALYKAIDEALAQRAPIGDEGWREAIVTRNPQMLRLLEQSHMVAQSDVSILINGQSGTGKEVLAQAIHAASPRATKPFIAINCGALPEQLLESELFGHAKGAFTGAVSAREGLFQAAEGGTLFLDEIGDMPQALQVKLLRVLQERKVRPLGSNRDLTINVRIISATHRDLPKAMEKKSFREDLYYRLNVVNLRIPALHERAEDIPLLANHLLRQSADRHKPFVRSFSVDAMKRLVGASWPGNVRQLVNVIEQCVALSTAPVIGDALVEQALAGENTALPTFVEARNQFELNYLRKLLQMTKGNVTNAARLAGRNRTEFYKLLSRHELDASEFKE</sequence>
<dbReference type="SUPFAM" id="SSF52540">
    <property type="entry name" value="P-loop containing nucleoside triphosphate hydrolases"/>
    <property type="match status" value="1"/>
</dbReference>
<dbReference type="InterPro" id="IPR025662">
    <property type="entry name" value="Sigma_54_int_dom_ATP-bd_1"/>
</dbReference>
<dbReference type="Gene3D" id="3.40.50.2300">
    <property type="match status" value="1"/>
</dbReference>
<evidence type="ECO:0000256" key="5">
    <source>
        <dbReference type="ARBA" id="ARBA00023015"/>
    </source>
</evidence>
<dbReference type="PROSITE" id="PS00688">
    <property type="entry name" value="SIGMA54_INTERACT_3"/>
    <property type="match status" value="1"/>
</dbReference>
<keyword evidence="7" id="KW-0804">Transcription</keyword>
<keyword evidence="6" id="KW-0238">DNA-binding</keyword>
<evidence type="ECO:0000256" key="4">
    <source>
        <dbReference type="ARBA" id="ARBA00023012"/>
    </source>
</evidence>
<dbReference type="PANTHER" id="PTHR32071">
    <property type="entry name" value="TRANSCRIPTIONAL REGULATORY PROTEIN"/>
    <property type="match status" value="1"/>
</dbReference>
<dbReference type="Gene3D" id="1.10.8.60">
    <property type="match status" value="1"/>
</dbReference>
<dbReference type="InterPro" id="IPR025943">
    <property type="entry name" value="Sigma_54_int_dom_ATP-bd_2"/>
</dbReference>
<dbReference type="Pfam" id="PF25601">
    <property type="entry name" value="AAA_lid_14"/>
    <property type="match status" value="1"/>
</dbReference>
<dbReference type="Gene3D" id="1.10.10.60">
    <property type="entry name" value="Homeodomain-like"/>
    <property type="match status" value="1"/>
</dbReference>
<evidence type="ECO:0000256" key="1">
    <source>
        <dbReference type="ARBA" id="ARBA00022553"/>
    </source>
</evidence>
<dbReference type="InterPro" id="IPR002078">
    <property type="entry name" value="Sigma_54_int"/>
</dbReference>
<keyword evidence="12" id="KW-1185">Reference proteome</keyword>
<dbReference type="PROSITE" id="PS00675">
    <property type="entry name" value="SIGMA54_INTERACT_1"/>
    <property type="match status" value="1"/>
</dbReference>
<keyword evidence="2" id="KW-0547">Nucleotide-binding</keyword>
<dbReference type="EMBL" id="OCMY01000001">
    <property type="protein sequence ID" value="SOD38505.1"/>
    <property type="molecule type" value="Genomic_DNA"/>
</dbReference>
<dbReference type="Pfam" id="PF00072">
    <property type="entry name" value="Response_reg"/>
    <property type="match status" value="1"/>
</dbReference>
<dbReference type="AlphaFoldDB" id="A0A286BWH7"/>
<feature type="domain" description="Response regulatory" evidence="10">
    <location>
        <begin position="6"/>
        <end position="120"/>
    </location>
</feature>
<dbReference type="SMART" id="SM00382">
    <property type="entry name" value="AAA"/>
    <property type="match status" value="1"/>
</dbReference>
<dbReference type="Proteomes" id="UP000219271">
    <property type="component" value="Unassembled WGS sequence"/>
</dbReference>
<dbReference type="InterPro" id="IPR011006">
    <property type="entry name" value="CheY-like_superfamily"/>
</dbReference>
<keyword evidence="4" id="KW-0902">Two-component regulatory system</keyword>
<dbReference type="InterPro" id="IPR001789">
    <property type="entry name" value="Sig_transdc_resp-reg_receiver"/>
</dbReference>
<dbReference type="PROSITE" id="PS00676">
    <property type="entry name" value="SIGMA54_INTERACT_2"/>
    <property type="match status" value="1"/>
</dbReference>
<evidence type="ECO:0000313" key="12">
    <source>
        <dbReference type="Proteomes" id="UP000219271"/>
    </source>
</evidence>
<organism evidence="11 12">
    <name type="scientific">Candidatus Pantoea floridensis</name>
    <dbReference type="NCBI Taxonomy" id="1938870"/>
    <lineage>
        <taxon>Bacteria</taxon>
        <taxon>Pseudomonadati</taxon>
        <taxon>Pseudomonadota</taxon>
        <taxon>Gammaproteobacteria</taxon>
        <taxon>Enterobacterales</taxon>
        <taxon>Erwiniaceae</taxon>
        <taxon>Pantoea</taxon>
    </lineage>
</organism>
<dbReference type="Gene3D" id="3.40.50.300">
    <property type="entry name" value="P-loop containing nucleotide triphosphate hydrolases"/>
    <property type="match status" value="1"/>
</dbReference>
<protein>
    <submittedName>
        <fullName evidence="11">Two-component system, NtrC family, response regulator GlrR</fullName>
    </submittedName>
</protein>
<evidence type="ECO:0000256" key="7">
    <source>
        <dbReference type="ARBA" id="ARBA00023163"/>
    </source>
</evidence>
<dbReference type="NCBIfam" id="NF011695">
    <property type="entry name" value="PRK15115.1"/>
    <property type="match status" value="1"/>
</dbReference>
<reference evidence="12" key="1">
    <citation type="submission" date="2017-09" db="EMBL/GenBank/DDBJ databases">
        <authorList>
            <person name="Varghese N."/>
            <person name="Submissions S."/>
        </authorList>
    </citation>
    <scope>NUCLEOTIDE SEQUENCE [LARGE SCALE GENOMIC DNA]</scope>
    <source>
        <strain evidence="12">JKS000234</strain>
    </source>
</reference>